<dbReference type="OrthoDB" id="9805770at2"/>
<comment type="caution">
    <text evidence="14">The sequence shown here is derived from an EMBL/GenBank/DDBJ whole genome shotgun (WGS) entry which is preliminary data.</text>
</comment>
<feature type="compositionally biased region" description="Low complexity" evidence="11">
    <location>
        <begin position="213"/>
        <end position="230"/>
    </location>
</feature>
<dbReference type="CDD" id="cd06849">
    <property type="entry name" value="lipoyl_domain"/>
    <property type="match status" value="1"/>
</dbReference>
<evidence type="ECO:0000256" key="2">
    <source>
        <dbReference type="ARBA" id="ARBA00004052"/>
    </source>
</evidence>
<dbReference type="InterPro" id="IPR011053">
    <property type="entry name" value="Single_hybrid_motif"/>
</dbReference>
<dbReference type="SUPFAM" id="SSF52777">
    <property type="entry name" value="CoA-dependent acyltransferases"/>
    <property type="match status" value="1"/>
</dbReference>
<dbReference type="FunFam" id="3.30.559.10:FF:000007">
    <property type="entry name" value="Dihydrolipoamide acetyltransferase component of pyruvate dehydrogenase complex"/>
    <property type="match status" value="1"/>
</dbReference>
<comment type="cofactor">
    <cofactor evidence="1 10">
        <name>(R)-lipoate</name>
        <dbReference type="ChEBI" id="CHEBI:83088"/>
    </cofactor>
</comment>
<evidence type="ECO:0000313" key="15">
    <source>
        <dbReference type="Proteomes" id="UP000286997"/>
    </source>
</evidence>
<feature type="region of interest" description="Disordered" evidence="11">
    <location>
        <begin position="104"/>
        <end position="180"/>
    </location>
</feature>
<protein>
    <recommendedName>
        <fullName evidence="10">Dihydrolipoamide acetyltransferase component of pyruvate dehydrogenase complex</fullName>
        <ecNumber evidence="10">2.3.1.-</ecNumber>
    </recommendedName>
</protein>
<dbReference type="PROSITE" id="PS50968">
    <property type="entry name" value="BIOTINYL_LIPOYL"/>
    <property type="match status" value="1"/>
</dbReference>
<dbReference type="Pfam" id="PF00364">
    <property type="entry name" value="Biotin_lipoyl"/>
    <property type="match status" value="1"/>
</dbReference>
<name>A0A3S2VDW7_9HYPH</name>
<keyword evidence="15" id="KW-1185">Reference proteome</keyword>
<dbReference type="SUPFAM" id="SSF51230">
    <property type="entry name" value="Single hybrid motif"/>
    <property type="match status" value="1"/>
</dbReference>
<feature type="region of interest" description="Disordered" evidence="11">
    <location>
        <begin position="210"/>
        <end position="230"/>
    </location>
</feature>
<dbReference type="PANTHER" id="PTHR43178:SF5">
    <property type="entry name" value="LIPOAMIDE ACYLTRANSFERASE COMPONENT OF BRANCHED-CHAIN ALPHA-KETO ACID DEHYDROGENASE COMPLEX, MITOCHONDRIAL"/>
    <property type="match status" value="1"/>
</dbReference>
<dbReference type="InterPro" id="IPR000089">
    <property type="entry name" value="Biotin_lipoyl"/>
</dbReference>
<dbReference type="RefSeq" id="WP_127727740.1">
    <property type="nucleotide sequence ID" value="NZ_SACP01000003.1"/>
</dbReference>
<sequence length="465" mass="48450">MGFRIVKLPDIGEGVAEAEVSAWHVKVGDVVREDQPLADVMTDKATVEIPSPVSGTVAALGAEAGQMLAVGAELVRLEVEGGEAAPQTATPDAGVTVAPEVAKAQDAAAGQPSAALVPAADGLEPAPPVSRSEPAKPAAAPAAPEAKPAAAKPAPRASTPPPAAPASGPPRPPGEKPVASPALRRRALEAGIDLRQVRGTGPAGRIGHDDLDAYLAAPPDDAAPVPAGRAPRTAVEEIKVIGLRRRIAQRMADAKRRVAHFSYVEEVDVTALEELRAALNGRHGASRPKLTLIPFLVQALVRTLPDFPQMNAHYDDEAEVILRHAGVHVGIATQTPSGLMVPVLRHAETRDLWSSAAEVRRLAEAARNGLAARDELSGSTITITSLGALGGIVTTPVINRPEVAILGVNKQVTRPVWRDGGVVPRLMMNLSASFDHRVVDGYDAALFVQALKALLETPAMLFMEA</sequence>
<dbReference type="InterPro" id="IPR050743">
    <property type="entry name" value="2-oxoacid_DH_E2_comp"/>
</dbReference>
<reference evidence="14 15" key="1">
    <citation type="submission" date="2019-01" db="EMBL/GenBank/DDBJ databases">
        <authorList>
            <person name="Chen W.-M."/>
        </authorList>
    </citation>
    <scope>NUCLEOTIDE SEQUENCE [LARGE SCALE GENOMIC DNA]</scope>
    <source>
        <strain evidence="14 15">TER-1</strain>
    </source>
</reference>
<evidence type="ECO:0000313" key="14">
    <source>
        <dbReference type="EMBL" id="RVU20766.1"/>
    </source>
</evidence>
<dbReference type="PROSITE" id="PS51826">
    <property type="entry name" value="PSBD"/>
    <property type="match status" value="1"/>
</dbReference>
<feature type="domain" description="Peripheral subunit-binding (PSBD)" evidence="13">
    <location>
        <begin position="178"/>
        <end position="215"/>
    </location>
</feature>
<keyword evidence="6 10" id="KW-0808">Transferase</keyword>
<dbReference type="InterPro" id="IPR036625">
    <property type="entry name" value="E3-bd_dom_sf"/>
</dbReference>
<evidence type="ECO:0000256" key="11">
    <source>
        <dbReference type="SAM" id="MobiDB-lite"/>
    </source>
</evidence>
<dbReference type="EMBL" id="SACP01000003">
    <property type="protein sequence ID" value="RVU20766.1"/>
    <property type="molecule type" value="Genomic_DNA"/>
</dbReference>
<evidence type="ECO:0000259" key="12">
    <source>
        <dbReference type="PROSITE" id="PS50968"/>
    </source>
</evidence>
<dbReference type="PROSITE" id="PS00189">
    <property type="entry name" value="LIPOYL"/>
    <property type="match status" value="1"/>
</dbReference>
<feature type="compositionally biased region" description="Low complexity" evidence="11">
    <location>
        <begin position="104"/>
        <end position="115"/>
    </location>
</feature>
<dbReference type="Pfam" id="PF00198">
    <property type="entry name" value="2-oxoacid_dh"/>
    <property type="match status" value="1"/>
</dbReference>
<dbReference type="Gene3D" id="2.40.50.100">
    <property type="match status" value="1"/>
</dbReference>
<feature type="compositionally biased region" description="Low complexity" evidence="11">
    <location>
        <begin position="135"/>
        <end position="157"/>
    </location>
</feature>
<evidence type="ECO:0000256" key="5">
    <source>
        <dbReference type="ARBA" id="ARBA00011666"/>
    </source>
</evidence>
<comment type="pathway">
    <text evidence="3">Amino-acid degradation; L-lysine degradation via saccharopine pathway; glutaryl-CoA from L-lysine: step 6/6.</text>
</comment>
<evidence type="ECO:0000256" key="4">
    <source>
        <dbReference type="ARBA" id="ARBA00007317"/>
    </source>
</evidence>
<evidence type="ECO:0000259" key="13">
    <source>
        <dbReference type="PROSITE" id="PS51826"/>
    </source>
</evidence>
<proteinExistence type="inferred from homology"/>
<accession>A0A3S2VDW7</accession>
<dbReference type="InterPro" id="IPR023213">
    <property type="entry name" value="CAT-like_dom_sf"/>
</dbReference>
<evidence type="ECO:0000256" key="1">
    <source>
        <dbReference type="ARBA" id="ARBA00001938"/>
    </source>
</evidence>
<evidence type="ECO:0000256" key="8">
    <source>
        <dbReference type="ARBA" id="ARBA00023315"/>
    </source>
</evidence>
<dbReference type="SUPFAM" id="SSF47005">
    <property type="entry name" value="Peripheral subunit-binding domain of 2-oxo acid dehydrogenase complex"/>
    <property type="match status" value="1"/>
</dbReference>
<organism evidence="14 15">
    <name type="scientific">Methylobacterium oryzihabitans</name>
    <dbReference type="NCBI Taxonomy" id="2499852"/>
    <lineage>
        <taxon>Bacteria</taxon>
        <taxon>Pseudomonadati</taxon>
        <taxon>Pseudomonadota</taxon>
        <taxon>Alphaproteobacteria</taxon>
        <taxon>Hyphomicrobiales</taxon>
        <taxon>Methylobacteriaceae</taxon>
        <taxon>Methylobacterium</taxon>
    </lineage>
</organism>
<dbReference type="EC" id="2.3.1.-" evidence="10"/>
<dbReference type="InterPro" id="IPR003016">
    <property type="entry name" value="2-oxoA_DH_lipoyl-BS"/>
</dbReference>
<gene>
    <name evidence="14" type="ORF">EOE48_05340</name>
</gene>
<dbReference type="GO" id="GO:0016407">
    <property type="term" value="F:acetyltransferase activity"/>
    <property type="evidence" value="ECO:0007669"/>
    <property type="project" value="TreeGrafter"/>
</dbReference>
<dbReference type="Gene3D" id="3.30.559.10">
    <property type="entry name" value="Chloramphenicol acetyltransferase-like domain"/>
    <property type="match status" value="1"/>
</dbReference>
<dbReference type="Gene3D" id="4.10.320.10">
    <property type="entry name" value="E3-binding domain"/>
    <property type="match status" value="1"/>
</dbReference>
<comment type="function">
    <text evidence="2">E2 component of the 2-oxoglutarate dehydrogenase (OGDH) complex which catalyzes the second step in the conversion of 2-oxoglutarate to succinyl-CoA and CO(2).</text>
</comment>
<dbReference type="InterPro" id="IPR004167">
    <property type="entry name" value="PSBD"/>
</dbReference>
<feature type="compositionally biased region" description="Pro residues" evidence="11">
    <location>
        <begin position="158"/>
        <end position="172"/>
    </location>
</feature>
<feature type="domain" description="Lipoyl-binding" evidence="12">
    <location>
        <begin position="3"/>
        <end position="78"/>
    </location>
</feature>
<evidence type="ECO:0000256" key="9">
    <source>
        <dbReference type="ARBA" id="ARBA00052761"/>
    </source>
</evidence>
<evidence type="ECO:0000256" key="7">
    <source>
        <dbReference type="ARBA" id="ARBA00022823"/>
    </source>
</evidence>
<dbReference type="Proteomes" id="UP000286997">
    <property type="component" value="Unassembled WGS sequence"/>
</dbReference>
<evidence type="ECO:0000256" key="10">
    <source>
        <dbReference type="RuleBase" id="RU003423"/>
    </source>
</evidence>
<dbReference type="GO" id="GO:0005737">
    <property type="term" value="C:cytoplasm"/>
    <property type="evidence" value="ECO:0007669"/>
    <property type="project" value="TreeGrafter"/>
</dbReference>
<dbReference type="GO" id="GO:0004149">
    <property type="term" value="F:dihydrolipoyllysine-residue succinyltransferase activity"/>
    <property type="evidence" value="ECO:0007669"/>
    <property type="project" value="UniProtKB-EC"/>
</dbReference>
<comment type="catalytic activity">
    <reaction evidence="9">
        <text>N(6)-[(R)-dihydrolipoyl]-L-lysyl-[protein] + succinyl-CoA = N(6)-[(R)-S(8)-succinyldihydrolipoyl]-L-lysyl-[protein] + CoA</text>
        <dbReference type="Rhea" id="RHEA:15213"/>
        <dbReference type="Rhea" id="RHEA-COMP:10475"/>
        <dbReference type="Rhea" id="RHEA-COMP:20092"/>
        <dbReference type="ChEBI" id="CHEBI:57287"/>
        <dbReference type="ChEBI" id="CHEBI:57292"/>
        <dbReference type="ChEBI" id="CHEBI:83100"/>
        <dbReference type="ChEBI" id="CHEBI:83120"/>
        <dbReference type="EC" id="2.3.1.61"/>
    </reaction>
</comment>
<dbReference type="GO" id="GO:0031405">
    <property type="term" value="F:lipoic acid binding"/>
    <property type="evidence" value="ECO:0007669"/>
    <property type="project" value="TreeGrafter"/>
</dbReference>
<comment type="subunit">
    <text evidence="5">Forms a 24-polypeptide structural core with octahedral symmetry. Part of the 2-oxoglutarate dehydrogenase (OGDH) complex composed of E1 (2-oxoglutarate dehydrogenase), E2 (dihydrolipoamide succinyltransferase) and E3 (dihydrolipoamide dehydrogenase); the complex contains multiple copies of the three enzymatic components (E1, E2 and E3).</text>
</comment>
<comment type="similarity">
    <text evidence="4 10">Belongs to the 2-oxoacid dehydrogenase family.</text>
</comment>
<keyword evidence="8 10" id="KW-0012">Acyltransferase</keyword>
<evidence type="ECO:0000256" key="6">
    <source>
        <dbReference type="ARBA" id="ARBA00022679"/>
    </source>
</evidence>
<keyword evidence="7 10" id="KW-0450">Lipoyl</keyword>
<dbReference type="Pfam" id="PF02817">
    <property type="entry name" value="E3_binding"/>
    <property type="match status" value="1"/>
</dbReference>
<evidence type="ECO:0000256" key="3">
    <source>
        <dbReference type="ARBA" id="ARBA00005145"/>
    </source>
</evidence>
<dbReference type="PANTHER" id="PTHR43178">
    <property type="entry name" value="DIHYDROLIPOAMIDE ACETYLTRANSFERASE COMPONENT OF PYRUVATE DEHYDROGENASE COMPLEX"/>
    <property type="match status" value="1"/>
</dbReference>
<dbReference type="AlphaFoldDB" id="A0A3S2VDW7"/>
<dbReference type="InterPro" id="IPR001078">
    <property type="entry name" value="2-oxoacid_DH_actylTfrase"/>
</dbReference>